<dbReference type="OrthoDB" id="4449798at2"/>
<dbReference type="SUPFAM" id="SSF51735">
    <property type="entry name" value="NAD(P)-binding Rossmann-fold domains"/>
    <property type="match status" value="1"/>
</dbReference>
<dbReference type="Pfam" id="PF00106">
    <property type="entry name" value="adh_short"/>
    <property type="match status" value="1"/>
</dbReference>
<accession>A0A3A4KE07</accession>
<dbReference type="EMBL" id="QZFU01000012">
    <property type="protein sequence ID" value="RJO78779.1"/>
    <property type="molecule type" value="Genomic_DNA"/>
</dbReference>
<proteinExistence type="predicted"/>
<keyword evidence="1" id="KW-0560">Oxidoreductase</keyword>
<evidence type="ECO:0000256" key="1">
    <source>
        <dbReference type="ARBA" id="ARBA00023002"/>
    </source>
</evidence>
<evidence type="ECO:0000313" key="3">
    <source>
        <dbReference type="Proteomes" id="UP000266677"/>
    </source>
</evidence>
<dbReference type="InterPro" id="IPR036291">
    <property type="entry name" value="NAD(P)-bd_dom_sf"/>
</dbReference>
<dbReference type="AlphaFoldDB" id="A0A3A4KE07"/>
<dbReference type="Gene3D" id="3.40.50.720">
    <property type="entry name" value="NAD(P)-binding Rossmann-like Domain"/>
    <property type="match status" value="1"/>
</dbReference>
<keyword evidence="3" id="KW-1185">Reference proteome</keyword>
<protein>
    <submittedName>
        <fullName evidence="2">SDR family NAD(P)-dependent oxidoreductase</fullName>
    </submittedName>
</protein>
<gene>
    <name evidence="2" type="ORF">D5S18_04425</name>
</gene>
<dbReference type="PANTHER" id="PTHR43157">
    <property type="entry name" value="PHOSPHATIDYLINOSITOL-GLYCAN BIOSYNTHESIS CLASS F PROTEIN-RELATED"/>
    <property type="match status" value="1"/>
</dbReference>
<dbReference type="NCBIfam" id="NF004846">
    <property type="entry name" value="PRK06197.1"/>
    <property type="match status" value="1"/>
</dbReference>
<comment type="caution">
    <text evidence="2">The sequence shown here is derived from an EMBL/GenBank/DDBJ whole genome shotgun (WGS) entry which is preliminary data.</text>
</comment>
<dbReference type="PANTHER" id="PTHR43157:SF27">
    <property type="entry name" value="RETINOL DEHYDROGENASE 12, LIKE"/>
    <property type="match status" value="1"/>
</dbReference>
<dbReference type="GO" id="GO:0016491">
    <property type="term" value="F:oxidoreductase activity"/>
    <property type="evidence" value="ECO:0007669"/>
    <property type="project" value="UniProtKB-KW"/>
</dbReference>
<dbReference type="PRINTS" id="PR00081">
    <property type="entry name" value="GDHRDH"/>
</dbReference>
<dbReference type="RefSeq" id="WP_120038237.1">
    <property type="nucleotide sequence ID" value="NZ_QZFU01000012.1"/>
</dbReference>
<dbReference type="InterPro" id="IPR002347">
    <property type="entry name" value="SDR_fam"/>
</dbReference>
<reference evidence="2 3" key="1">
    <citation type="submission" date="2018-09" db="EMBL/GenBank/DDBJ databases">
        <title>YIM PH21274 draft genome.</title>
        <authorList>
            <person name="Miao C."/>
        </authorList>
    </citation>
    <scope>NUCLEOTIDE SEQUENCE [LARGE SCALE GENOMIC DNA]</scope>
    <source>
        <strain evidence="2 3">YIM PH 21724</strain>
    </source>
</reference>
<dbReference type="CDD" id="cd05327">
    <property type="entry name" value="retinol-DH_like_SDR_c_like"/>
    <property type="match status" value="1"/>
</dbReference>
<evidence type="ECO:0000313" key="2">
    <source>
        <dbReference type="EMBL" id="RJO78779.1"/>
    </source>
</evidence>
<organism evidence="2 3">
    <name type="scientific">Nocardia panacis</name>
    <dbReference type="NCBI Taxonomy" id="2340916"/>
    <lineage>
        <taxon>Bacteria</taxon>
        <taxon>Bacillati</taxon>
        <taxon>Actinomycetota</taxon>
        <taxon>Actinomycetes</taxon>
        <taxon>Mycobacteriales</taxon>
        <taxon>Nocardiaceae</taxon>
        <taxon>Nocardia</taxon>
    </lineage>
</organism>
<name>A0A3A4KE07_9NOCA</name>
<dbReference type="Proteomes" id="UP000266677">
    <property type="component" value="Unassembled WGS sequence"/>
</dbReference>
<sequence>MTRWDLADIPDQHGRTVIVTGANSGLGAVAARALGAAGAQVVLACRNTAKAEPIAAEIGDRARVRRLDLADLASVREFAESIDHVDVLINNAGVMAVPLARTADGFETQIGTNHLGHFALTGLLLPKIGERVVTVASGAHVIGRIDLDDLNWERRPYRRWPAYGQAKLANLMSHYELHRRLTAAGSKVTAVAAHPGYAATDLQSHTQSLLDPIMSLGNRLLAQSAEMGALPELFAATAPEARAGGYYGPGGFAGMRGYPAPSGSSAASRDEAVAGRLWELSERLTGVHYDFG</sequence>